<sequence>MVSISPTADDVVFAQPSVRTIVRIIKAFCRWLRHVAGRLPGEYTVAKLDAFDRFRRETSMFQIVALLILTPIPCILTNILVESIPLKNPADGSQDCLTFLLRNFLSATIVTMTPFRIKPDCISNLTIQSWKLSLGFGIILGAISTGFIAALVFLSKVFPVPLSQFSPILPMGIVGRIIESRLLHKPEVKPRLETIDQWLAMVVAPILVYPIFTAVFMALAPSHQLWFSLMLPVIKHLIRYALWLGAKNDLDLVGSVTSMRYATLLLASLALQHDLNTPSAAISKPLVQRDTPPLRLLRSDTPSDEEERKAINLPGINKLTDAAKWTTTKISDKTMLGVMRFKGKTADEAFLLLKLDQAGDKLLESKEFGMWVSYMTKINKKHPKTAMVTTLTARYGDEGLAKMLEAGRWVEATSKIAGKLQIAQMKGWLQNKKSMDDVFKILTLDKGVDNILTNQNLNALGTYVNLYNKKYPGQETSVIKELMVFHGDEAVSKMLEAAKKVPETHTLAKALQTAQFKLWFVEGAKPFQIWKMLNMKKETWMMNPDAQVWRGYLEYYKLQKAANVPK</sequence>
<keyword evidence="1" id="KW-1133">Transmembrane helix</keyword>
<dbReference type="Proteomes" id="UP000018817">
    <property type="component" value="Unassembled WGS sequence"/>
</dbReference>
<protein>
    <submittedName>
        <fullName evidence="2">Uncharacterized protein</fullName>
    </submittedName>
</protein>
<dbReference type="VEuPathDB" id="FungiDB:PPTG_20720"/>
<dbReference type="EMBL" id="KI669561">
    <property type="protein sequence ID" value="ETN23857.1"/>
    <property type="molecule type" value="Genomic_DNA"/>
</dbReference>
<dbReference type="OrthoDB" id="116824at2759"/>
<dbReference type="RefSeq" id="XP_008891166.1">
    <property type="nucleotide sequence ID" value="XM_008892918.1"/>
</dbReference>
<name>W2RER8_PHYN3</name>
<dbReference type="GeneID" id="20189319"/>
<dbReference type="AlphaFoldDB" id="W2RER8"/>
<reference evidence="3" key="1">
    <citation type="submission" date="2011-12" db="EMBL/GenBank/DDBJ databases">
        <authorList>
            <consortium name="The Broad Institute Genome Sequencing Platform"/>
            <person name="Russ C."/>
            <person name="Tyler B."/>
            <person name="Panabieres F."/>
            <person name="Shan W."/>
            <person name="Tripathy S."/>
            <person name="Grunwald N."/>
            <person name="Machado M."/>
            <person name="Young S.K."/>
            <person name="Zeng Q."/>
            <person name="Gargeya S."/>
            <person name="Fitzgerald M."/>
            <person name="Haas B."/>
            <person name="Abouelleil A."/>
            <person name="Alvarado L."/>
            <person name="Arachchi H.M."/>
            <person name="Berlin A."/>
            <person name="Chapman S.B."/>
            <person name="Gearin G."/>
            <person name="Goldberg J."/>
            <person name="Griggs A."/>
            <person name="Gujja S."/>
            <person name="Hansen M."/>
            <person name="Heiman D."/>
            <person name="Howarth C."/>
            <person name="Larimer J."/>
            <person name="Lui A."/>
            <person name="MacDonald P.J.P."/>
            <person name="McCowen C."/>
            <person name="Montmayeur A."/>
            <person name="Murphy C."/>
            <person name="Neiman D."/>
            <person name="Pearson M."/>
            <person name="Priest M."/>
            <person name="Roberts A."/>
            <person name="Saif S."/>
            <person name="Shea T."/>
            <person name="Sisk P."/>
            <person name="Stolte C."/>
            <person name="Sykes S."/>
            <person name="Wortman J."/>
            <person name="Nusbaum C."/>
            <person name="Birren B."/>
        </authorList>
    </citation>
    <scope>NUCLEOTIDE SEQUENCE [LARGE SCALE GENOMIC DNA]</scope>
    <source>
        <strain evidence="3">INRA-310</strain>
    </source>
</reference>
<proteinExistence type="predicted"/>
<organism evidence="2 3">
    <name type="scientific">Phytophthora nicotianae (strain INRA-310)</name>
    <name type="common">Phytophthora parasitica</name>
    <dbReference type="NCBI Taxonomy" id="761204"/>
    <lineage>
        <taxon>Eukaryota</taxon>
        <taxon>Sar</taxon>
        <taxon>Stramenopiles</taxon>
        <taxon>Oomycota</taxon>
        <taxon>Peronosporomycetes</taxon>
        <taxon>Peronosporales</taxon>
        <taxon>Peronosporaceae</taxon>
        <taxon>Phytophthora</taxon>
    </lineage>
</organism>
<evidence type="ECO:0000256" key="1">
    <source>
        <dbReference type="SAM" id="Phobius"/>
    </source>
</evidence>
<evidence type="ECO:0000313" key="3">
    <source>
        <dbReference type="Proteomes" id="UP000018817"/>
    </source>
</evidence>
<feature type="transmembrane region" description="Helical" evidence="1">
    <location>
        <begin position="198"/>
        <end position="219"/>
    </location>
</feature>
<reference evidence="2 3" key="2">
    <citation type="submission" date="2013-11" db="EMBL/GenBank/DDBJ databases">
        <title>The Genome Sequence of Phytophthora parasitica INRA-310.</title>
        <authorList>
            <consortium name="The Broad Institute Genomics Platform"/>
            <person name="Russ C."/>
            <person name="Tyler B."/>
            <person name="Panabieres F."/>
            <person name="Shan W."/>
            <person name="Tripathy S."/>
            <person name="Grunwald N."/>
            <person name="Machado M."/>
            <person name="Johnson C.S."/>
            <person name="Arredondo F."/>
            <person name="Hong C."/>
            <person name="Coffey M."/>
            <person name="Young S.K."/>
            <person name="Zeng Q."/>
            <person name="Gargeya S."/>
            <person name="Fitzgerald M."/>
            <person name="Abouelleil A."/>
            <person name="Alvarado L."/>
            <person name="Chapman S.B."/>
            <person name="Gainer-Dewar J."/>
            <person name="Goldberg J."/>
            <person name="Griggs A."/>
            <person name="Gujja S."/>
            <person name="Hansen M."/>
            <person name="Howarth C."/>
            <person name="Imamovic A."/>
            <person name="Ireland A."/>
            <person name="Larimer J."/>
            <person name="McCowan C."/>
            <person name="Murphy C."/>
            <person name="Pearson M."/>
            <person name="Poon T.W."/>
            <person name="Priest M."/>
            <person name="Roberts A."/>
            <person name="Saif S."/>
            <person name="Shea T."/>
            <person name="Sykes S."/>
            <person name="Wortman J."/>
            <person name="Nusbaum C."/>
            <person name="Birren B."/>
        </authorList>
    </citation>
    <scope>NUCLEOTIDE SEQUENCE [LARGE SCALE GENOMIC DNA]</scope>
    <source>
        <strain evidence="2 3">INRA-310</strain>
    </source>
</reference>
<gene>
    <name evidence="2" type="ORF">PPTG_20720</name>
</gene>
<feature type="transmembrane region" description="Helical" evidence="1">
    <location>
        <begin position="129"/>
        <end position="154"/>
    </location>
</feature>
<feature type="transmembrane region" description="Helical" evidence="1">
    <location>
        <begin position="60"/>
        <end position="80"/>
    </location>
</feature>
<evidence type="ECO:0000313" key="2">
    <source>
        <dbReference type="EMBL" id="ETN23857.1"/>
    </source>
</evidence>
<keyword evidence="1" id="KW-0812">Transmembrane</keyword>
<accession>W2RER8</accession>
<keyword evidence="1" id="KW-0472">Membrane</keyword>